<proteinExistence type="predicted"/>
<dbReference type="Pfam" id="PF09479">
    <property type="entry name" value="Flg_new"/>
    <property type="match status" value="1"/>
</dbReference>
<dbReference type="InterPro" id="IPR046450">
    <property type="entry name" value="PA_dom_sf"/>
</dbReference>
<feature type="domain" description="PA" evidence="2">
    <location>
        <begin position="516"/>
        <end position="591"/>
    </location>
</feature>
<dbReference type="Gene3D" id="3.50.30.30">
    <property type="match status" value="2"/>
</dbReference>
<evidence type="ECO:0000259" key="2">
    <source>
        <dbReference type="Pfam" id="PF02225"/>
    </source>
</evidence>
<sequence>MQLKAETLKANYNDGTAKVATLTGTGTSYTFTMPAYAVSVTAEFEEIPAYAVTFTVTNGTDRIVGAHLTINETKLTDGSGVATFSNLADGTYAYGVTAEGFDAITGGSVTVAGVDVDVSVTMTATAAPTTYTVTYDLNGGTTGTQTDAFSPYLAGATVTVLGQGSMLYTGYTFSGWNTVAVGGGDAYAADATFAIRADWILYAQWLSSDATLTSTIGKVDDDAGTIVDIPNGTTLAAFKAVYGPAVTEKTAYVDYVYTLGSTSPNPVTSLGDNAGAGYAYVYCGLGRVPADGVGYPDDFAGLDLTGKIALIDRGTTNFYMKINNAAARGAVGVVIANNVAGSVSMDTTGATLTSMSVSQADGASLKLQAAAPDGDGTGCLIFLVGCFAGTITPATGATFEVYDADGATVAEDLASGYKVIVTAEDLVTTKTYTVSVLPASSDATLTSTIGKVDDTAGTIVDIPNGTTLAAFKAEYGPAVTETTAAADYVYIVGSASPNPVTSLGDNEGAGYAYVYCGLGDADDFAGLDLTGKIALIDRGGTTWFYRRINNAAACGAVGVIMANNVAGMVSVGSTGATLTSMSVSQADGASLKLKAAVSGDGTGRLKFLGNFAGTITPAAGATFEVYNADGSTVATDLVSGDLVIVTAEDLTTKTYTVTVLPAATTDIAAAGVTGFVAPVTGAVPQVFGALAAGAATYTVTGLTWAAPDNSYLAATAYTATVELTSAAGYKFPVAGIVAPIADVGTVSSVGTTAGGDVSGNTLTFDVLFPATAPIAITAIGAITGTPEVGQVLTAGALTPSAATVTYLWTICDTVDGTYTDIGWAATSITYTPVAWEVGRFIEVVATGTGSYSGTVTSDPTTAVVAAPAVGTAAANETESTIAYTLTTGTFDAVTGIDTDNWTLAGDDVADLGNITDVALSVGNTVATITIDGTVGAPGQDYTVEPAQAAFAAGFTAPAAATVTITAEPPTVTDAVAALHGMRILVTFSKAMSDPSATPTDFIVTLDGVVDDVTTASLYPGDSTIIVLVLTTPVLHGQVVTLGYAGTLTAEDGGVLAAFADRPVTNNSIRTLTPAPALANGLIFADDPANDTNTLITLGLPSVSGNIFAYTISEDAFAVPTPNVGDDLNAWTAVTTGASIAVLDGTHIGVAEVDATLSAVQFSDAIAVTEVEPVFVATTDSSTANTVPVLGIVGTGAVSDTPGVATTDLTTAPGFVTITSVGAGAATITVDDGSGHTATIAVTVAADGSITIGAITKYASTLAEILTYSFPEQTGPAVIDSVAGTIDIEVANGTDPSDLVATFTTSDAIESIQIGVDDQESGVTSNDFTGDVTYTVTAEDGITTKDWVVYVTEAEPVEITGFTALTPVDLTVDEHLVDLAALTASGKLPTTVTVTDGTTPVDATITGWTGTFDGTTTGDYILTAVWTMPTGYVDAVDPIAVPITVTVTEVQTAG</sequence>
<gene>
    <name evidence="3" type="ORF">SMC5_00940</name>
</gene>
<organism evidence="3 4">
    <name type="scientific">Candidatus Cryosericum odellii</name>
    <dbReference type="NCBI Taxonomy" id="2290917"/>
    <lineage>
        <taxon>Bacteria</taxon>
        <taxon>Pseudomonadati</taxon>
        <taxon>Caldisericota/Cryosericota group</taxon>
        <taxon>Candidatus Cryosericota</taxon>
        <taxon>Candidatus Cryosericia</taxon>
        <taxon>Candidatus Cryosericales</taxon>
        <taxon>Candidatus Cryosericaceae</taxon>
        <taxon>Candidatus Cryosericum</taxon>
    </lineage>
</organism>
<reference evidence="3 4" key="1">
    <citation type="submission" date="2018-09" db="EMBL/GenBank/DDBJ databases">
        <title>Discovery and Ecogenomic Context for Candidatus Cryosericales, a Global Caldiserica Order Active in Thawing Permafrost.</title>
        <authorList>
            <person name="Martinez M.A."/>
            <person name="Woodcroft B.J."/>
            <person name="Ignacio Espinoza J.C."/>
            <person name="Zayed A."/>
            <person name="Singleton C.M."/>
            <person name="Boyd J."/>
            <person name="Li Y.-F."/>
            <person name="Purvine S."/>
            <person name="Maughan H."/>
            <person name="Hodgkins S.B."/>
            <person name="Anderson D."/>
            <person name="Sederholm M."/>
            <person name="Temperton B."/>
            <person name="Saleska S.R."/>
            <person name="Tyson G.W."/>
            <person name="Rich V.I."/>
        </authorList>
    </citation>
    <scope>NUCLEOTIDE SEQUENCE [LARGE SCALE GENOMIC DNA]</scope>
    <source>
        <strain evidence="3 4">SMC5</strain>
    </source>
</reference>
<dbReference type="Gene3D" id="2.60.40.4270">
    <property type="entry name" value="Listeria-Bacteroides repeat domain"/>
    <property type="match status" value="1"/>
</dbReference>
<protein>
    <recommendedName>
        <fullName evidence="2">PA domain-containing protein</fullName>
    </recommendedName>
</protein>
<dbReference type="Proteomes" id="UP000266489">
    <property type="component" value="Unassembled WGS sequence"/>
</dbReference>
<dbReference type="Gene3D" id="2.60.40.2340">
    <property type="match status" value="1"/>
</dbReference>
<evidence type="ECO:0000256" key="1">
    <source>
        <dbReference type="ARBA" id="ARBA00004196"/>
    </source>
</evidence>
<accession>A0A398DMB5</accession>
<dbReference type="Gene3D" id="2.60.40.2700">
    <property type="match status" value="1"/>
</dbReference>
<evidence type="ECO:0000313" key="3">
    <source>
        <dbReference type="EMBL" id="RIE15463.1"/>
    </source>
</evidence>
<name>A0A398DMB5_9BACT</name>
<evidence type="ECO:0000313" key="4">
    <source>
        <dbReference type="Proteomes" id="UP000266489"/>
    </source>
</evidence>
<dbReference type="SUPFAM" id="SSF52025">
    <property type="entry name" value="PA domain"/>
    <property type="match status" value="2"/>
</dbReference>
<dbReference type="InterPro" id="IPR003137">
    <property type="entry name" value="PA_domain"/>
</dbReference>
<dbReference type="InterPro" id="IPR042229">
    <property type="entry name" value="Listeria/Bacterioides_rpt_sf"/>
</dbReference>
<comment type="caution">
    <text evidence="3">The sequence shown here is derived from an EMBL/GenBank/DDBJ whole genome shotgun (WGS) entry which is preliminary data.</text>
</comment>
<dbReference type="EMBL" id="QXIU01000023">
    <property type="protein sequence ID" value="RIE15463.1"/>
    <property type="molecule type" value="Genomic_DNA"/>
</dbReference>
<comment type="subcellular location">
    <subcellularLocation>
        <location evidence="1">Cell envelope</location>
    </subcellularLocation>
</comment>
<dbReference type="Pfam" id="PF02225">
    <property type="entry name" value="PA"/>
    <property type="match status" value="2"/>
</dbReference>
<dbReference type="GO" id="GO:0030313">
    <property type="term" value="C:cell envelope"/>
    <property type="evidence" value="ECO:0007669"/>
    <property type="project" value="UniProtKB-SubCell"/>
</dbReference>
<feature type="domain" description="PA" evidence="2">
    <location>
        <begin position="289"/>
        <end position="365"/>
    </location>
</feature>
<dbReference type="InterPro" id="IPR013378">
    <property type="entry name" value="InlB-like_B-rpt"/>
</dbReference>